<evidence type="ECO:0000259" key="9">
    <source>
        <dbReference type="Pfam" id="PF12704"/>
    </source>
</evidence>
<evidence type="ECO:0000256" key="6">
    <source>
        <dbReference type="ARBA" id="ARBA00023136"/>
    </source>
</evidence>
<keyword evidence="4 7" id="KW-0812">Transmembrane</keyword>
<evidence type="ECO:0000256" key="5">
    <source>
        <dbReference type="ARBA" id="ARBA00022989"/>
    </source>
</evidence>
<evidence type="ECO:0000256" key="1">
    <source>
        <dbReference type="ARBA" id="ARBA00004651"/>
    </source>
</evidence>
<evidence type="ECO:0000313" key="10">
    <source>
        <dbReference type="EMBL" id="MCP9276466.1"/>
    </source>
</evidence>
<name>A0ABT1MBB4_9MYCO</name>
<comment type="similarity">
    <text evidence="2">Belongs to the ABC-4 integral membrane protein family. LolC/E subfamily.</text>
</comment>
<evidence type="ECO:0000256" key="2">
    <source>
        <dbReference type="ARBA" id="ARBA00005236"/>
    </source>
</evidence>
<feature type="transmembrane region" description="Helical" evidence="7">
    <location>
        <begin position="369"/>
        <end position="392"/>
    </location>
</feature>
<sequence length="886" mass="91830">MTWLWLTGLLRRRPIRLLGTAVGVAVAVAMLASLGAFLARSQSTMTERAVRGVAVDWQVEVVRGAMDADVAEVVAATPGVVDSAQVDLARTTGFSAVTGATTQMTGPGVVLGLPDGYGTVFLGEIRSLVGAESGVLLAQQTAANLHAAPGDTVSIGRQGMAPATVTVAGVIDLPQANSLFQKVGAPPSAQPIAPPDNVLILPAAQWRAVFDPLGAVRPDLVTTQFHLRLDHTLPRDPAGAYTAVTTAARNLEARSAGTALVGDNLGATLDAARHDAAYAGVLFLFLGLPGAVLAGVLTATMAASGSERRRSEQALLRSRGASARQLLTLAGAEAAFVGVVGAGLGIVSAAVLARMVFGTGDFGGSPTAVVAWPLGAAAVGMLIAAVSVVMPVRRDLRNHTIARDRQVVTAFAYPRWAGYGADAVLLVLAAIVYRATSSAGYQLVLAPEGVPTISVSYWAFVGPVLLWTGSALFMWRLADLMFGAGRPLLRRLLRPLTGELSGTVAATLSRQRRTLVRTIVLLGVTVAFAVSTATFNATYRQQAEADAQLTNGADVTVQLPQGVESPAGTLSSIAAVPGVAAVEPMQHRFAYIGSDLQDLYGVNPATIRRVTALQDSYFPGARAGDLMATLATAPDSILVSAETVHDFQLQVGDPLVLRLVDAATRQPKAVTFRYIGVVTEFPTAPKDSFLVANAEYIAAQTGSASAETYLVDVAGRDTAVVTERMRQLFGTSATVTDIANVRDTVGSSLTSVDLAGLTAVELSFALVLAVGAGGLVFALGYAERRRTHGILTVVGARPAHLRALIFSEITVLGLSGMAGGAAIGATLSVMLVKVLSGVFDPPPDVIAVPWTYFAVLSGVTVAALAVVGEVQVRLARRPAIPMLREL</sequence>
<comment type="subcellular location">
    <subcellularLocation>
        <location evidence="1">Cell membrane</location>
        <topology evidence="1">Multi-pass membrane protein</topology>
    </subcellularLocation>
</comment>
<feature type="transmembrane region" description="Helical" evidence="7">
    <location>
        <begin position="803"/>
        <end position="827"/>
    </location>
</feature>
<keyword evidence="5 7" id="KW-1133">Transmembrane helix</keyword>
<organism evidence="10 11">
    <name type="scientific">Mycolicibacterium arenosum</name>
    <dbReference type="NCBI Taxonomy" id="2952157"/>
    <lineage>
        <taxon>Bacteria</taxon>
        <taxon>Bacillati</taxon>
        <taxon>Actinomycetota</taxon>
        <taxon>Actinomycetes</taxon>
        <taxon>Mycobacteriales</taxon>
        <taxon>Mycobacteriaceae</taxon>
        <taxon>Mycolicibacterium</taxon>
    </lineage>
</organism>
<gene>
    <name evidence="10" type="ORF">NM203_30190</name>
</gene>
<feature type="transmembrane region" description="Helical" evidence="7">
    <location>
        <begin position="519"/>
        <end position="539"/>
    </location>
</feature>
<feature type="domain" description="ABC3 transporter permease C-terminal" evidence="8">
    <location>
        <begin position="291"/>
        <end position="393"/>
    </location>
</feature>
<feature type="transmembrane region" description="Helical" evidence="7">
    <location>
        <begin position="455"/>
        <end position="478"/>
    </location>
</feature>
<evidence type="ECO:0000256" key="3">
    <source>
        <dbReference type="ARBA" id="ARBA00022475"/>
    </source>
</evidence>
<dbReference type="InterPro" id="IPR025857">
    <property type="entry name" value="MacB_PCD"/>
</dbReference>
<dbReference type="RefSeq" id="WP_255064501.1">
    <property type="nucleotide sequence ID" value="NZ_JANDBD010000017.1"/>
</dbReference>
<evidence type="ECO:0000259" key="8">
    <source>
        <dbReference type="Pfam" id="PF02687"/>
    </source>
</evidence>
<protein>
    <submittedName>
        <fullName evidence="10">FtsX-like permease family protein</fullName>
    </submittedName>
</protein>
<dbReference type="Proteomes" id="UP001651690">
    <property type="component" value="Unassembled WGS sequence"/>
</dbReference>
<feature type="domain" description="MacB-like periplasmic core" evidence="9">
    <location>
        <begin position="19"/>
        <end position="209"/>
    </location>
</feature>
<comment type="caution">
    <text evidence="10">The sequence shown here is derived from an EMBL/GenBank/DDBJ whole genome shotgun (WGS) entry which is preliminary data.</text>
</comment>
<dbReference type="InterPro" id="IPR051447">
    <property type="entry name" value="Lipoprotein-release_system"/>
</dbReference>
<dbReference type="PANTHER" id="PTHR30489">
    <property type="entry name" value="LIPOPROTEIN-RELEASING SYSTEM TRANSMEMBRANE PROTEIN LOLE"/>
    <property type="match status" value="1"/>
</dbReference>
<feature type="transmembrane region" description="Helical" evidence="7">
    <location>
        <begin position="326"/>
        <end position="357"/>
    </location>
</feature>
<keyword evidence="3" id="KW-1003">Cell membrane</keyword>
<evidence type="ECO:0000313" key="11">
    <source>
        <dbReference type="Proteomes" id="UP001651690"/>
    </source>
</evidence>
<feature type="transmembrane region" description="Helical" evidence="7">
    <location>
        <begin position="413"/>
        <end position="435"/>
    </location>
</feature>
<feature type="transmembrane region" description="Helical" evidence="7">
    <location>
        <begin position="847"/>
        <end position="867"/>
    </location>
</feature>
<feature type="transmembrane region" description="Helical" evidence="7">
    <location>
        <begin position="762"/>
        <end position="782"/>
    </location>
</feature>
<reference evidence="10 11" key="1">
    <citation type="submission" date="2022-06" db="EMBL/GenBank/DDBJ databases">
        <title>Mycolicibacterium sp. CAU 1645 isolated from seawater.</title>
        <authorList>
            <person name="Kim W."/>
        </authorList>
    </citation>
    <scope>NUCLEOTIDE SEQUENCE [LARGE SCALE GENOMIC DNA]</scope>
    <source>
        <strain evidence="10 11">CAU 1645</strain>
    </source>
</reference>
<dbReference type="EMBL" id="JANDBD010000017">
    <property type="protein sequence ID" value="MCP9276466.1"/>
    <property type="molecule type" value="Genomic_DNA"/>
</dbReference>
<accession>A0ABT1MBB4</accession>
<dbReference type="Pfam" id="PF12704">
    <property type="entry name" value="MacB_PCD"/>
    <property type="match status" value="1"/>
</dbReference>
<keyword evidence="6 7" id="KW-0472">Membrane</keyword>
<dbReference type="PANTHER" id="PTHR30489:SF0">
    <property type="entry name" value="LIPOPROTEIN-RELEASING SYSTEM TRANSMEMBRANE PROTEIN LOLE"/>
    <property type="match status" value="1"/>
</dbReference>
<keyword evidence="11" id="KW-1185">Reference proteome</keyword>
<dbReference type="Pfam" id="PF02687">
    <property type="entry name" value="FtsX"/>
    <property type="match status" value="2"/>
</dbReference>
<evidence type="ECO:0000256" key="4">
    <source>
        <dbReference type="ARBA" id="ARBA00022692"/>
    </source>
</evidence>
<feature type="transmembrane region" description="Helical" evidence="7">
    <location>
        <begin position="277"/>
        <end position="305"/>
    </location>
</feature>
<dbReference type="InterPro" id="IPR003838">
    <property type="entry name" value="ABC3_permease_C"/>
</dbReference>
<proteinExistence type="inferred from homology"/>
<feature type="transmembrane region" description="Helical" evidence="7">
    <location>
        <begin position="17"/>
        <end position="39"/>
    </location>
</feature>
<feature type="domain" description="ABC3 transporter permease C-terminal" evidence="8">
    <location>
        <begin position="763"/>
        <end position="864"/>
    </location>
</feature>
<evidence type="ECO:0000256" key="7">
    <source>
        <dbReference type="SAM" id="Phobius"/>
    </source>
</evidence>